<feature type="region of interest" description="Disordered" evidence="5">
    <location>
        <begin position="265"/>
        <end position="320"/>
    </location>
</feature>
<feature type="domain" description="Protein kinase" evidence="7">
    <location>
        <begin position="18"/>
        <end position="264"/>
    </location>
</feature>
<evidence type="ECO:0000256" key="5">
    <source>
        <dbReference type="SAM" id="MobiDB-lite"/>
    </source>
</evidence>
<evidence type="ECO:0000256" key="4">
    <source>
        <dbReference type="ARBA" id="ARBA00022840"/>
    </source>
</evidence>
<dbReference type="PANTHER" id="PTHR43289:SF34">
    <property type="entry name" value="SERINE_THREONINE-PROTEIN KINASE YBDM-RELATED"/>
    <property type="match status" value="1"/>
</dbReference>
<dbReference type="PROSITE" id="PS50011">
    <property type="entry name" value="PROTEIN_KINASE_DOM"/>
    <property type="match status" value="1"/>
</dbReference>
<keyword evidence="6" id="KW-0472">Membrane</keyword>
<evidence type="ECO:0000256" key="1">
    <source>
        <dbReference type="ARBA" id="ARBA00022679"/>
    </source>
</evidence>
<dbReference type="GO" id="GO:0006508">
    <property type="term" value="P:proteolysis"/>
    <property type="evidence" value="ECO:0007669"/>
    <property type="project" value="InterPro"/>
</dbReference>
<keyword evidence="9" id="KW-1185">Reference proteome</keyword>
<dbReference type="RefSeq" id="WP_184752143.1">
    <property type="nucleotide sequence ID" value="NZ_BAABEK010000019.1"/>
</dbReference>
<evidence type="ECO:0000259" key="7">
    <source>
        <dbReference type="PROSITE" id="PS50011"/>
    </source>
</evidence>
<evidence type="ECO:0000313" key="8">
    <source>
        <dbReference type="EMBL" id="MBB4935918.1"/>
    </source>
</evidence>
<feature type="transmembrane region" description="Helical" evidence="6">
    <location>
        <begin position="323"/>
        <end position="346"/>
    </location>
</feature>
<dbReference type="InterPro" id="IPR009003">
    <property type="entry name" value="Peptidase_S1_PA"/>
</dbReference>
<organism evidence="8 9">
    <name type="scientific">Streptosporangium album</name>
    <dbReference type="NCBI Taxonomy" id="47479"/>
    <lineage>
        <taxon>Bacteria</taxon>
        <taxon>Bacillati</taxon>
        <taxon>Actinomycetota</taxon>
        <taxon>Actinomycetes</taxon>
        <taxon>Streptosporangiales</taxon>
        <taxon>Streptosporangiaceae</taxon>
        <taxon>Streptosporangium</taxon>
    </lineage>
</organism>
<keyword evidence="6" id="KW-1133">Transmembrane helix</keyword>
<feature type="compositionally biased region" description="Low complexity" evidence="5">
    <location>
        <begin position="265"/>
        <end position="274"/>
    </location>
</feature>
<dbReference type="SUPFAM" id="SSF56112">
    <property type="entry name" value="Protein kinase-like (PK-like)"/>
    <property type="match status" value="1"/>
</dbReference>
<dbReference type="PANTHER" id="PTHR43289">
    <property type="entry name" value="MITOGEN-ACTIVATED PROTEIN KINASE KINASE KINASE 20-RELATED"/>
    <property type="match status" value="1"/>
</dbReference>
<sequence>MPTIQSLRADDPSHLGDYRLLGCIGAGGQGVVYLAESPSGERVAVKAIHPRMVTDRRAMERFIREIQTASSVAEFSTVRVLDAAVDHERPYVVSEYVDGPSLAEIVGEEGPYSPGALHRLAVSTAASLAAIHRAGVVHRDFKPGNVLIGPDGPQVIDFGIARALDSVTSTTGGIGTPAYMSPEQLSGGDVAAASDIFSWAGTMIYAATGQPPFGRDFPALMYRILQADPDLSALPADLRPLVARCLAKDPADRPAAPEVLMALVGGDPDASAPEGAGGEAGGAGLRPHAGTGIPPVPESAAHPGDSRRKPPPRRRRPAYGGKLPLRYLLPGIALAVVAVAVAAFVYANGRPGSGPSGEDGQGTVSSSLLTLTASPEVAKEVVAEWTPEALEAAVPYGEGIAWGPEGNRTGAVSTGDPATVPPYDMEPPSGEKKPGHIRANVPQTLGKVFFRVGERRRWCSATSVNSESGNLLVTAGHCLYDPARHEAVASLVFVPAYDRGQAPFGIYPGSAAALHPKFTSGGDRGYDYAFVTVHGAGGKRLADAVGAQGLAWNQSGRQTAYVFGYPAEADPGGTSPSTGGRLRWCFGVSSESSTGGGRAQKCSLTPGADGGPLIIRYEQKRGVGYVGGVVSAFDDTDGNGRSDRVLSPSFNDEARETYLRVSRLSSATL</sequence>
<dbReference type="EMBL" id="JACHJU010000001">
    <property type="protein sequence ID" value="MBB4935918.1"/>
    <property type="molecule type" value="Genomic_DNA"/>
</dbReference>
<dbReference type="SUPFAM" id="SSF50494">
    <property type="entry name" value="Trypsin-like serine proteases"/>
    <property type="match status" value="1"/>
</dbReference>
<accession>A0A7W7RQR4</accession>
<dbReference type="Gene3D" id="2.40.10.10">
    <property type="entry name" value="Trypsin-like serine proteases"/>
    <property type="match status" value="2"/>
</dbReference>
<evidence type="ECO:0000256" key="6">
    <source>
        <dbReference type="SAM" id="Phobius"/>
    </source>
</evidence>
<dbReference type="InterPro" id="IPR011009">
    <property type="entry name" value="Kinase-like_dom_sf"/>
</dbReference>
<comment type="caution">
    <text evidence="8">The sequence shown here is derived from an EMBL/GenBank/DDBJ whole genome shotgun (WGS) entry which is preliminary data.</text>
</comment>
<dbReference type="PROSITE" id="PS00134">
    <property type="entry name" value="TRYPSIN_HIS"/>
    <property type="match status" value="1"/>
</dbReference>
<keyword evidence="6" id="KW-0812">Transmembrane</keyword>
<dbReference type="GO" id="GO:0005524">
    <property type="term" value="F:ATP binding"/>
    <property type="evidence" value="ECO:0007669"/>
    <property type="project" value="UniProtKB-KW"/>
</dbReference>
<proteinExistence type="predicted"/>
<dbReference type="GO" id="GO:0004674">
    <property type="term" value="F:protein serine/threonine kinase activity"/>
    <property type="evidence" value="ECO:0007669"/>
    <property type="project" value="TreeGrafter"/>
</dbReference>
<dbReference type="Proteomes" id="UP000534286">
    <property type="component" value="Unassembled WGS sequence"/>
</dbReference>
<dbReference type="InterPro" id="IPR018114">
    <property type="entry name" value="TRYPSIN_HIS"/>
</dbReference>
<evidence type="ECO:0000256" key="3">
    <source>
        <dbReference type="ARBA" id="ARBA00022777"/>
    </source>
</evidence>
<reference evidence="8 9" key="1">
    <citation type="submission" date="2020-08" db="EMBL/GenBank/DDBJ databases">
        <title>Sequencing the genomes of 1000 actinobacteria strains.</title>
        <authorList>
            <person name="Klenk H.-P."/>
        </authorList>
    </citation>
    <scope>NUCLEOTIDE SEQUENCE [LARGE SCALE GENOMIC DNA]</scope>
    <source>
        <strain evidence="8 9">DSM 43023</strain>
    </source>
</reference>
<dbReference type="PROSITE" id="PS00108">
    <property type="entry name" value="PROTEIN_KINASE_ST"/>
    <property type="match status" value="1"/>
</dbReference>
<dbReference type="InterPro" id="IPR008271">
    <property type="entry name" value="Ser/Thr_kinase_AS"/>
</dbReference>
<name>A0A7W7RQR4_9ACTN</name>
<evidence type="ECO:0000313" key="9">
    <source>
        <dbReference type="Proteomes" id="UP000534286"/>
    </source>
</evidence>
<dbReference type="InterPro" id="IPR043504">
    <property type="entry name" value="Peptidase_S1_PA_chymotrypsin"/>
</dbReference>
<dbReference type="InterPro" id="IPR000719">
    <property type="entry name" value="Prot_kinase_dom"/>
</dbReference>
<feature type="compositionally biased region" description="Gly residues" evidence="5">
    <location>
        <begin position="275"/>
        <end position="284"/>
    </location>
</feature>
<dbReference type="Pfam" id="PF00069">
    <property type="entry name" value="Pkinase"/>
    <property type="match status" value="1"/>
</dbReference>
<keyword evidence="2" id="KW-0547">Nucleotide-binding</keyword>
<dbReference type="GO" id="GO:0004252">
    <property type="term" value="F:serine-type endopeptidase activity"/>
    <property type="evidence" value="ECO:0007669"/>
    <property type="project" value="InterPro"/>
</dbReference>
<keyword evidence="1" id="KW-0808">Transferase</keyword>
<dbReference type="AlphaFoldDB" id="A0A7W7RQR4"/>
<dbReference type="CDD" id="cd14014">
    <property type="entry name" value="STKc_PknB_like"/>
    <property type="match status" value="1"/>
</dbReference>
<dbReference type="Gene3D" id="1.10.510.10">
    <property type="entry name" value="Transferase(Phosphotransferase) domain 1"/>
    <property type="match status" value="1"/>
</dbReference>
<dbReference type="Gene3D" id="3.30.200.20">
    <property type="entry name" value="Phosphorylase Kinase, domain 1"/>
    <property type="match status" value="1"/>
</dbReference>
<evidence type="ECO:0000256" key="2">
    <source>
        <dbReference type="ARBA" id="ARBA00022741"/>
    </source>
</evidence>
<protein>
    <submittedName>
        <fullName evidence="8">V8-like Glu-specific endopeptidase</fullName>
    </submittedName>
</protein>
<gene>
    <name evidence="8" type="ORF">FHR32_000223</name>
</gene>
<keyword evidence="4" id="KW-0067">ATP-binding</keyword>
<keyword evidence="3" id="KW-0418">Kinase</keyword>